<dbReference type="AlphaFoldDB" id="A0A5C3PFN4"/>
<feature type="region of interest" description="Disordered" evidence="1">
    <location>
        <begin position="75"/>
        <end position="104"/>
    </location>
</feature>
<reference evidence="2 3" key="1">
    <citation type="journal article" date="2019" name="Nat. Ecol. Evol.">
        <title>Megaphylogeny resolves global patterns of mushroom evolution.</title>
        <authorList>
            <person name="Varga T."/>
            <person name="Krizsan K."/>
            <person name="Foldi C."/>
            <person name="Dima B."/>
            <person name="Sanchez-Garcia M."/>
            <person name="Sanchez-Ramirez S."/>
            <person name="Szollosi G.J."/>
            <person name="Szarkandi J.G."/>
            <person name="Papp V."/>
            <person name="Albert L."/>
            <person name="Andreopoulos W."/>
            <person name="Angelini C."/>
            <person name="Antonin V."/>
            <person name="Barry K.W."/>
            <person name="Bougher N.L."/>
            <person name="Buchanan P."/>
            <person name="Buyck B."/>
            <person name="Bense V."/>
            <person name="Catcheside P."/>
            <person name="Chovatia M."/>
            <person name="Cooper J."/>
            <person name="Damon W."/>
            <person name="Desjardin D."/>
            <person name="Finy P."/>
            <person name="Geml J."/>
            <person name="Haridas S."/>
            <person name="Hughes K."/>
            <person name="Justo A."/>
            <person name="Karasinski D."/>
            <person name="Kautmanova I."/>
            <person name="Kiss B."/>
            <person name="Kocsube S."/>
            <person name="Kotiranta H."/>
            <person name="LaButti K.M."/>
            <person name="Lechner B.E."/>
            <person name="Liimatainen K."/>
            <person name="Lipzen A."/>
            <person name="Lukacs Z."/>
            <person name="Mihaltcheva S."/>
            <person name="Morgado L.N."/>
            <person name="Niskanen T."/>
            <person name="Noordeloos M.E."/>
            <person name="Ohm R.A."/>
            <person name="Ortiz-Santana B."/>
            <person name="Ovrebo C."/>
            <person name="Racz N."/>
            <person name="Riley R."/>
            <person name="Savchenko A."/>
            <person name="Shiryaev A."/>
            <person name="Soop K."/>
            <person name="Spirin V."/>
            <person name="Szebenyi C."/>
            <person name="Tomsovsky M."/>
            <person name="Tulloss R.E."/>
            <person name="Uehling J."/>
            <person name="Grigoriev I.V."/>
            <person name="Vagvolgyi C."/>
            <person name="Papp T."/>
            <person name="Martin F.M."/>
            <person name="Miettinen O."/>
            <person name="Hibbett D.S."/>
            <person name="Nagy L.G."/>
        </authorList>
    </citation>
    <scope>NUCLEOTIDE SEQUENCE [LARGE SCALE GENOMIC DNA]</scope>
    <source>
        <strain evidence="2 3">HHB13444</strain>
    </source>
</reference>
<accession>A0A5C3PFN4</accession>
<organism evidence="2 3">
    <name type="scientific">Polyporus arcularius HHB13444</name>
    <dbReference type="NCBI Taxonomy" id="1314778"/>
    <lineage>
        <taxon>Eukaryota</taxon>
        <taxon>Fungi</taxon>
        <taxon>Dikarya</taxon>
        <taxon>Basidiomycota</taxon>
        <taxon>Agaricomycotina</taxon>
        <taxon>Agaricomycetes</taxon>
        <taxon>Polyporales</taxon>
        <taxon>Polyporaceae</taxon>
        <taxon>Polyporus</taxon>
    </lineage>
</organism>
<evidence type="ECO:0000313" key="3">
    <source>
        <dbReference type="Proteomes" id="UP000308197"/>
    </source>
</evidence>
<dbReference type="Proteomes" id="UP000308197">
    <property type="component" value="Unassembled WGS sequence"/>
</dbReference>
<proteinExistence type="predicted"/>
<dbReference type="EMBL" id="ML211128">
    <property type="protein sequence ID" value="TFK88052.1"/>
    <property type="molecule type" value="Genomic_DNA"/>
</dbReference>
<sequence length="104" mass="11176">MDPEAMLKDLGLDDAATLEEVQRMSVKKSLVYLDWSPFPYSNCYHRIQASTSVAPSADLGDVVSVPPLSAEAGTFVPLSPLPEDDTVPPPDDVAAGPDSLRQVY</sequence>
<protein>
    <submittedName>
        <fullName evidence="2">Uncharacterized protein</fullName>
    </submittedName>
</protein>
<evidence type="ECO:0000313" key="2">
    <source>
        <dbReference type="EMBL" id="TFK88052.1"/>
    </source>
</evidence>
<keyword evidence="3" id="KW-1185">Reference proteome</keyword>
<name>A0A5C3PFN4_9APHY</name>
<evidence type="ECO:0000256" key="1">
    <source>
        <dbReference type="SAM" id="MobiDB-lite"/>
    </source>
</evidence>
<dbReference type="InParanoid" id="A0A5C3PFN4"/>
<gene>
    <name evidence="2" type="ORF">K466DRAFT_598987</name>
</gene>